<reference evidence="2 3" key="1">
    <citation type="submission" date="2023-03" db="EMBL/GenBank/DDBJ databases">
        <title>Genome insight into feeding habits of ladybird beetles.</title>
        <authorList>
            <person name="Li H.-S."/>
            <person name="Huang Y.-H."/>
            <person name="Pang H."/>
        </authorList>
    </citation>
    <scope>NUCLEOTIDE SEQUENCE [LARGE SCALE GENOMIC DNA]</scope>
    <source>
        <strain evidence="2">SYSU_2023b</strain>
        <tissue evidence="2">Whole body</tissue>
    </source>
</reference>
<feature type="region of interest" description="Disordered" evidence="1">
    <location>
        <begin position="61"/>
        <end position="83"/>
    </location>
</feature>
<evidence type="ECO:0000313" key="3">
    <source>
        <dbReference type="Proteomes" id="UP001431783"/>
    </source>
</evidence>
<comment type="caution">
    <text evidence="2">The sequence shown here is derived from an EMBL/GenBank/DDBJ whole genome shotgun (WGS) entry which is preliminary data.</text>
</comment>
<dbReference type="EMBL" id="JARQZJ010000128">
    <property type="protein sequence ID" value="KAK9891376.1"/>
    <property type="molecule type" value="Genomic_DNA"/>
</dbReference>
<dbReference type="AlphaFoldDB" id="A0AAW1VFL0"/>
<evidence type="ECO:0000313" key="2">
    <source>
        <dbReference type="EMBL" id="KAK9891376.1"/>
    </source>
</evidence>
<keyword evidence="3" id="KW-1185">Reference proteome</keyword>
<protein>
    <submittedName>
        <fullName evidence="2">Uncharacterized protein</fullName>
    </submittedName>
</protein>
<organism evidence="2 3">
    <name type="scientific">Henosepilachna vigintioctopunctata</name>
    <dbReference type="NCBI Taxonomy" id="420089"/>
    <lineage>
        <taxon>Eukaryota</taxon>
        <taxon>Metazoa</taxon>
        <taxon>Ecdysozoa</taxon>
        <taxon>Arthropoda</taxon>
        <taxon>Hexapoda</taxon>
        <taxon>Insecta</taxon>
        <taxon>Pterygota</taxon>
        <taxon>Neoptera</taxon>
        <taxon>Endopterygota</taxon>
        <taxon>Coleoptera</taxon>
        <taxon>Polyphaga</taxon>
        <taxon>Cucujiformia</taxon>
        <taxon>Coccinelloidea</taxon>
        <taxon>Coccinellidae</taxon>
        <taxon>Epilachninae</taxon>
        <taxon>Epilachnini</taxon>
        <taxon>Henosepilachna</taxon>
    </lineage>
</organism>
<gene>
    <name evidence="2" type="ORF">WA026_014620</name>
</gene>
<sequence>MKNKPEINEVLTKFRVENPELFEKNDRVSCTPVKKRIATPTPLKHQFSKLRGLSDLNNLSVPSSTVSDNSKSVTSLSSASNSEIGSNFSPIIKKYMNELENTIIEKLHSFRILLNVQPGVVESYQLLKIQKMHPSKSLNFF</sequence>
<proteinExistence type="predicted"/>
<dbReference type="Proteomes" id="UP001431783">
    <property type="component" value="Unassembled WGS sequence"/>
</dbReference>
<accession>A0AAW1VFL0</accession>
<name>A0AAW1VFL0_9CUCU</name>
<evidence type="ECO:0000256" key="1">
    <source>
        <dbReference type="SAM" id="MobiDB-lite"/>
    </source>
</evidence>